<accession>A0ACC2QRL2</accession>
<evidence type="ECO:0000313" key="2">
    <source>
        <dbReference type="Proteomes" id="UP001231649"/>
    </source>
</evidence>
<proteinExistence type="predicted"/>
<comment type="caution">
    <text evidence="1">The sequence shown here is derived from an EMBL/GenBank/DDBJ whole genome shotgun (WGS) entry which is preliminary data.</text>
</comment>
<protein>
    <submittedName>
        <fullName evidence="1">Uncharacterized protein</fullName>
    </submittedName>
</protein>
<gene>
    <name evidence="1" type="ORF">PYW08_006023</name>
</gene>
<organism evidence="1 2">
    <name type="scientific">Mythimna loreyi</name>
    <dbReference type="NCBI Taxonomy" id="667449"/>
    <lineage>
        <taxon>Eukaryota</taxon>
        <taxon>Metazoa</taxon>
        <taxon>Ecdysozoa</taxon>
        <taxon>Arthropoda</taxon>
        <taxon>Hexapoda</taxon>
        <taxon>Insecta</taxon>
        <taxon>Pterygota</taxon>
        <taxon>Neoptera</taxon>
        <taxon>Endopterygota</taxon>
        <taxon>Lepidoptera</taxon>
        <taxon>Glossata</taxon>
        <taxon>Ditrysia</taxon>
        <taxon>Noctuoidea</taxon>
        <taxon>Noctuidae</taxon>
        <taxon>Noctuinae</taxon>
        <taxon>Hadenini</taxon>
        <taxon>Mythimna</taxon>
    </lineage>
</organism>
<reference evidence="1" key="1">
    <citation type="submission" date="2023-03" db="EMBL/GenBank/DDBJ databases">
        <title>Chromosome-level genomes of two armyworms, Mythimna separata and Mythimna loreyi, provide insights into the biosynthesis and reception of sex pheromones.</title>
        <authorList>
            <person name="Zhao H."/>
        </authorList>
    </citation>
    <scope>NUCLEOTIDE SEQUENCE</scope>
    <source>
        <strain evidence="1">BeijingLab</strain>
    </source>
</reference>
<dbReference type="EMBL" id="CM056795">
    <property type="protein sequence ID" value="KAJ8720558.1"/>
    <property type="molecule type" value="Genomic_DNA"/>
</dbReference>
<keyword evidence="2" id="KW-1185">Reference proteome</keyword>
<sequence>MMQTFQIAAAFLNKFGVRFHNNVYANEILKIIRERMNLENNLANMFNALNMNRRTSQFQSINADRSNVLYFPTLEYRDLILFALGTYQIRQASSCYGEHVRFHDGYRIEVFTIIIRAL</sequence>
<evidence type="ECO:0000313" key="1">
    <source>
        <dbReference type="EMBL" id="KAJ8720558.1"/>
    </source>
</evidence>
<name>A0ACC2QRL2_9NEOP</name>
<dbReference type="Proteomes" id="UP001231649">
    <property type="component" value="Chromosome 19"/>
</dbReference>